<evidence type="ECO:0000313" key="2">
    <source>
        <dbReference type="EMBL" id="TDB49334.1"/>
    </source>
</evidence>
<accession>A0A4R4J6S3</accession>
<dbReference type="EMBL" id="PUJY01000034">
    <property type="protein sequence ID" value="TDB49334.1"/>
    <property type="molecule type" value="Genomic_DNA"/>
</dbReference>
<dbReference type="Proteomes" id="UP000295598">
    <property type="component" value="Unassembled WGS sequence"/>
</dbReference>
<evidence type="ECO:0000313" key="3">
    <source>
        <dbReference type="Proteomes" id="UP000295598"/>
    </source>
</evidence>
<dbReference type="AlphaFoldDB" id="A0A4R4J6S3"/>
<proteinExistence type="predicted"/>
<gene>
    <name evidence="2" type="ORF">C5467_17430</name>
</gene>
<comment type="caution">
    <text evidence="2">The sequence shown here is derived from an EMBL/GenBank/DDBJ whole genome shotgun (WGS) entry which is preliminary data.</text>
</comment>
<keyword evidence="1" id="KW-1133">Transmembrane helix</keyword>
<name>A0A4R4J6S3_9GAMM</name>
<protein>
    <submittedName>
        <fullName evidence="2">Uncharacterized protein</fullName>
    </submittedName>
</protein>
<evidence type="ECO:0000256" key="1">
    <source>
        <dbReference type="SAM" id="Phobius"/>
    </source>
</evidence>
<organism evidence="2 3">
    <name type="scientific">Photorhabdus khanii subsp. guanajuatensis</name>
    <dbReference type="NCBI Taxonomy" id="2100166"/>
    <lineage>
        <taxon>Bacteria</taxon>
        <taxon>Pseudomonadati</taxon>
        <taxon>Pseudomonadota</taxon>
        <taxon>Gammaproteobacteria</taxon>
        <taxon>Enterobacterales</taxon>
        <taxon>Morganellaceae</taxon>
        <taxon>Photorhabdus</taxon>
    </lineage>
</organism>
<reference evidence="2 3" key="1">
    <citation type="journal article" date="2019" name="Int. J. Syst. Evol. Microbiol.">
        <title>Photorhabdus khanii subsp. guanajuatensis subsp. nov., isolated from Heterorhabditis atacamensis, and Photorhabdus luminescens subsp. mexicana subsp. nov., isolated from Heterorhabditis mexicana entomopathogenic nematodes.</title>
        <authorList>
            <person name="Machado R.A.R."/>
            <person name="Bruno P."/>
            <person name="Arce C.C.M."/>
            <person name="Liechti N."/>
            <person name="Kohler A."/>
            <person name="Bernal J."/>
            <person name="Bruggmann R."/>
            <person name="Turlings T.C.J."/>
        </authorList>
    </citation>
    <scope>NUCLEOTIDE SEQUENCE [LARGE SCALE GENOMIC DNA]</scope>
    <source>
        <strain evidence="2 3">MEX20-17</strain>
    </source>
</reference>
<feature type="transmembrane region" description="Helical" evidence="1">
    <location>
        <begin position="42"/>
        <end position="68"/>
    </location>
</feature>
<keyword evidence="1" id="KW-0472">Membrane</keyword>
<sequence>MATNALGAPSINWDEKVVSWINHINKIQGTTKLTFFQFIRDMIGVTAIVFNPLKILLIRLIIVINITYIKSR</sequence>
<keyword evidence="1" id="KW-0812">Transmembrane</keyword>